<feature type="domain" description="DUF7832" evidence="1">
    <location>
        <begin position="28"/>
        <end position="150"/>
    </location>
</feature>
<dbReference type="Proteomes" id="UP001223501">
    <property type="component" value="Chromosome"/>
</dbReference>
<evidence type="ECO:0000313" key="3">
    <source>
        <dbReference type="Proteomes" id="UP001223501"/>
    </source>
</evidence>
<dbReference type="EMBL" id="CP106831">
    <property type="protein sequence ID" value="WIH97222.1"/>
    <property type="molecule type" value="Genomic_DNA"/>
</dbReference>
<organism evidence="2 3">
    <name type="scientific">Empedobacter falsenii</name>
    <dbReference type="NCBI Taxonomy" id="343874"/>
    <lineage>
        <taxon>Bacteria</taxon>
        <taxon>Pseudomonadati</taxon>
        <taxon>Bacteroidota</taxon>
        <taxon>Flavobacteriia</taxon>
        <taxon>Flavobacteriales</taxon>
        <taxon>Weeksellaceae</taxon>
        <taxon>Empedobacter</taxon>
    </lineage>
</organism>
<accession>A0ABY8V7U9</accession>
<proteinExistence type="predicted"/>
<sequence length="177" mass="20907">MKKIFLLLVIFNINCSKQNNKLTEQVSKYDDASWHYGNDYPKDLTQENASTHIGMYLKWCIHHNLISSELIEDTKDGIDDVKSNRITGATFLIKYSDGKFLDSDLNEIGKNFTKDYYENDSKFSKMYGSYLDDYTNLFQKIIDNKSVYHVEDSELNYLLIKEKIDKKFEIWKNFESK</sequence>
<evidence type="ECO:0000313" key="2">
    <source>
        <dbReference type="EMBL" id="WIH97222.1"/>
    </source>
</evidence>
<reference evidence="2 3" key="1">
    <citation type="submission" date="2022-09" db="EMBL/GenBank/DDBJ databases">
        <title>Whole genome sequencing analysis of tet(X)-positive Empedobacter falsenii YWS9-3.</title>
        <authorList>
            <person name="Chen C."/>
            <person name="Lv Y.-L."/>
        </authorList>
    </citation>
    <scope>NUCLEOTIDE SEQUENCE [LARGE SCALE GENOMIC DNA]</scope>
    <source>
        <strain evidence="2 3">YWS9-3_T</strain>
    </source>
</reference>
<protein>
    <recommendedName>
        <fullName evidence="1">DUF7832 domain-containing protein</fullName>
    </recommendedName>
</protein>
<dbReference type="InterPro" id="IPR057154">
    <property type="entry name" value="DUF7832"/>
</dbReference>
<keyword evidence="3" id="KW-1185">Reference proteome</keyword>
<gene>
    <name evidence="2" type="ORF">OBA43_13485</name>
</gene>
<dbReference type="RefSeq" id="WP_260542607.1">
    <property type="nucleotide sequence ID" value="NZ_CP106831.1"/>
</dbReference>
<dbReference type="Pfam" id="PF25191">
    <property type="entry name" value="DUF7832"/>
    <property type="match status" value="1"/>
</dbReference>
<name>A0ABY8V7U9_9FLAO</name>
<evidence type="ECO:0000259" key="1">
    <source>
        <dbReference type="Pfam" id="PF25191"/>
    </source>
</evidence>